<dbReference type="AlphaFoldDB" id="I7I9K2"/>
<dbReference type="RefSeq" id="XP_012649592.1">
    <property type="nucleotide sequence ID" value="XM_012794138.1"/>
</dbReference>
<accession>I7I9K2</accession>
<dbReference type="Proteomes" id="UP000002899">
    <property type="component" value="Chromosome IV"/>
</dbReference>
<reference evidence="2 3" key="1">
    <citation type="journal article" date="2012" name="Nucleic Acids Res.">
        <title>Sequencing of the smallest Apicomplexan genome from the human pathogen Babesia microti.</title>
        <authorList>
            <person name="Cornillot E."/>
            <person name="Hadj-Kaddour K."/>
            <person name="Dassouli A."/>
            <person name="Noel B."/>
            <person name="Ranwez V."/>
            <person name="Vacherie B."/>
            <person name="Augagneur Y."/>
            <person name="Bres V."/>
            <person name="Duclos A."/>
            <person name="Randazzo S."/>
            <person name="Carcy B."/>
            <person name="Debierre-Grockiego F."/>
            <person name="Delbecq S."/>
            <person name="Moubri-Menage K."/>
            <person name="Shams-Eldin H."/>
            <person name="Usmani-Brown S."/>
            <person name="Bringaud F."/>
            <person name="Wincker P."/>
            <person name="Vivares C.P."/>
            <person name="Schwarz R.T."/>
            <person name="Schetters T.P."/>
            <person name="Krause P.J."/>
            <person name="Gorenflot A."/>
            <person name="Berry V."/>
            <person name="Barbe V."/>
            <person name="Ben Mamoun C."/>
        </authorList>
    </citation>
    <scope>NUCLEOTIDE SEQUENCE [LARGE SCALE GENOMIC DNA]</scope>
    <source>
        <strain evidence="2 3">RI</strain>
    </source>
</reference>
<evidence type="ECO:0000256" key="1">
    <source>
        <dbReference type="SAM" id="MobiDB-lite"/>
    </source>
</evidence>
<evidence type="ECO:0000313" key="3">
    <source>
        <dbReference type="Proteomes" id="UP000002899"/>
    </source>
</evidence>
<dbReference type="GeneID" id="24425630"/>
<dbReference type="EMBL" id="LN871599">
    <property type="protein sequence ID" value="CCF75184.1"/>
    <property type="molecule type" value="Genomic_DNA"/>
</dbReference>
<name>I7I9K2_BABMR</name>
<feature type="compositionally biased region" description="Basic and acidic residues" evidence="1">
    <location>
        <begin position="1"/>
        <end position="24"/>
    </location>
</feature>
<keyword evidence="3" id="KW-1185">Reference proteome</keyword>
<protein>
    <submittedName>
        <fullName evidence="2">Uncharacterized protein</fullName>
    </submittedName>
</protein>
<feature type="region of interest" description="Disordered" evidence="1">
    <location>
        <begin position="1"/>
        <end position="45"/>
    </location>
</feature>
<proteinExistence type="predicted"/>
<dbReference type="KEGG" id="bmic:BmR1_04g04925"/>
<reference evidence="2 3" key="2">
    <citation type="journal article" date="2013" name="PLoS ONE">
        <title>Whole genome mapping and re-organization of the nuclear and mitochondrial genomes of Babesia microti isolates.</title>
        <authorList>
            <person name="Cornillot E."/>
            <person name="Dassouli A."/>
            <person name="Garg A."/>
            <person name="Pachikara N."/>
            <person name="Randazzo S."/>
            <person name="Depoix D."/>
            <person name="Carcy B."/>
            <person name="Delbecq S."/>
            <person name="Frutos R."/>
            <person name="Silva J.C."/>
            <person name="Sutton R."/>
            <person name="Krause P.J."/>
            <person name="Mamoun C.B."/>
        </authorList>
    </citation>
    <scope>NUCLEOTIDE SEQUENCE [LARGE SCALE GENOMIC DNA]</scope>
    <source>
        <strain evidence="2 3">RI</strain>
    </source>
</reference>
<evidence type="ECO:0000313" key="2">
    <source>
        <dbReference type="EMBL" id="CCF75184.1"/>
    </source>
</evidence>
<organism evidence="2 3">
    <name type="scientific">Babesia microti (strain RI)</name>
    <dbReference type="NCBI Taxonomy" id="1133968"/>
    <lineage>
        <taxon>Eukaryota</taxon>
        <taxon>Sar</taxon>
        <taxon>Alveolata</taxon>
        <taxon>Apicomplexa</taxon>
        <taxon>Aconoidasida</taxon>
        <taxon>Piroplasmida</taxon>
        <taxon>Babesiidae</taxon>
        <taxon>Babesia</taxon>
    </lineage>
</organism>
<dbReference type="VEuPathDB" id="PiroplasmaDB:BmR1_04g04925"/>
<reference evidence="2 3" key="3">
    <citation type="journal article" date="2016" name="Sci. Rep.">
        <title>Genome-wide diversity and gene expression profiling of Babesia microti isolates identify polymorphic genes that mediate host-pathogen interactions.</title>
        <authorList>
            <person name="Silva J.C."/>
            <person name="Cornillot E."/>
            <person name="McCracken C."/>
            <person name="Usmani-Brown S."/>
            <person name="Dwivedi A."/>
            <person name="Ifeonu O.O."/>
            <person name="Crabtree J."/>
            <person name="Gotia H.T."/>
            <person name="Virji A.Z."/>
            <person name="Reynes C."/>
            <person name="Colinge J."/>
            <person name="Kumar V."/>
            <person name="Lawres L."/>
            <person name="Pazzi J.E."/>
            <person name="Pablo J.V."/>
            <person name="Hung C."/>
            <person name="Brancato J."/>
            <person name="Kumari P."/>
            <person name="Orvis J."/>
            <person name="Tretina K."/>
            <person name="Chibucos M."/>
            <person name="Ott S."/>
            <person name="Sadzewicz L."/>
            <person name="Sengamalay N."/>
            <person name="Shetty A.C."/>
            <person name="Su Q."/>
            <person name="Tallon L."/>
            <person name="Fraser C.M."/>
            <person name="Frutos R."/>
            <person name="Molina D.M."/>
            <person name="Krause P.J."/>
            <person name="Ben Mamoun C."/>
        </authorList>
    </citation>
    <scope>NUCLEOTIDE SEQUENCE [LARGE SCALE GENOMIC DNA]</scope>
    <source>
        <strain evidence="2 3">RI</strain>
    </source>
</reference>
<gene>
    <name evidence="2" type="ORF">BmR1_04g04925</name>
</gene>
<sequence>MGHGSEHRYQRHTNHLDSRRDSSRVSESNSYNTKYKPRQQPQRDLNHLTIIDRHDYSQQSTPIDINKTDFANSGNKDKAKNDNFDIVLGLSSQMTWDERPDVEQLVLLIISIIKWLDSDDTGQFTEEYALFERVVKNKIRISSILHSIPHDYTSLTLQSDFTEPMQSKTSTMPQELLKAKLIRSQMSVYDSFAKSISKLDNMKDIQNRIEEQAKVTKQIKDRYERLRESFVSLHKSIHSIRASLSNINM</sequence>